<organism evidence="8 9">
    <name type="scientific">Gymnopus androsaceus JB14</name>
    <dbReference type="NCBI Taxonomy" id="1447944"/>
    <lineage>
        <taxon>Eukaryota</taxon>
        <taxon>Fungi</taxon>
        <taxon>Dikarya</taxon>
        <taxon>Basidiomycota</taxon>
        <taxon>Agaricomycotina</taxon>
        <taxon>Agaricomycetes</taxon>
        <taxon>Agaricomycetidae</taxon>
        <taxon>Agaricales</taxon>
        <taxon>Marasmiineae</taxon>
        <taxon>Omphalotaceae</taxon>
        <taxon>Gymnopus</taxon>
    </lineage>
</organism>
<reference evidence="8" key="1">
    <citation type="journal article" date="2019" name="Environ. Microbiol.">
        <title>Fungal ecological strategies reflected in gene transcription - a case study of two litter decomposers.</title>
        <authorList>
            <person name="Barbi F."/>
            <person name="Kohler A."/>
            <person name="Barry K."/>
            <person name="Baskaran P."/>
            <person name="Daum C."/>
            <person name="Fauchery L."/>
            <person name="Ihrmark K."/>
            <person name="Kuo A."/>
            <person name="LaButti K."/>
            <person name="Lipzen A."/>
            <person name="Morin E."/>
            <person name="Grigoriev I.V."/>
            <person name="Henrissat B."/>
            <person name="Lindahl B."/>
            <person name="Martin F."/>
        </authorList>
    </citation>
    <scope>NUCLEOTIDE SEQUENCE</scope>
    <source>
        <strain evidence="8">JB14</strain>
    </source>
</reference>
<sequence length="106" mass="12027">MSLSFVQEYFEGKIDFVGQQKVDEISRLWLVGFTTLSFILGFALRISPNHVWAIGCVDGCAGCSYAYSLSLLQIQLYSLCCLNWPHLFVPSPMTWSGFLRRANNDH</sequence>
<gene>
    <name evidence="8" type="ORF">BT96DRAFT_199559</name>
</gene>
<evidence type="ECO:0000256" key="7">
    <source>
        <dbReference type="SAM" id="Phobius"/>
    </source>
</evidence>
<dbReference type="Proteomes" id="UP000799118">
    <property type="component" value="Unassembled WGS sequence"/>
</dbReference>
<dbReference type="GO" id="GO:0006465">
    <property type="term" value="P:signal peptide processing"/>
    <property type="evidence" value="ECO:0007669"/>
    <property type="project" value="InterPro"/>
</dbReference>
<evidence type="ECO:0000256" key="2">
    <source>
        <dbReference type="ARBA" id="ARBA00005245"/>
    </source>
</evidence>
<dbReference type="AlphaFoldDB" id="A0A6A4HA12"/>
<evidence type="ECO:0000256" key="6">
    <source>
        <dbReference type="ARBA" id="ARBA00023136"/>
    </source>
</evidence>
<dbReference type="InterPro" id="IPR009542">
    <property type="entry name" value="Spc1/SPCS1"/>
</dbReference>
<evidence type="ECO:0000256" key="4">
    <source>
        <dbReference type="ARBA" id="ARBA00022824"/>
    </source>
</evidence>
<evidence type="ECO:0000313" key="9">
    <source>
        <dbReference type="Proteomes" id="UP000799118"/>
    </source>
</evidence>
<protein>
    <submittedName>
        <fullName evidence="8">Uncharacterized protein</fullName>
    </submittedName>
</protein>
<dbReference type="Pfam" id="PF06645">
    <property type="entry name" value="SPC12"/>
    <property type="match status" value="1"/>
</dbReference>
<feature type="transmembrane region" description="Helical" evidence="7">
    <location>
        <begin position="25"/>
        <end position="44"/>
    </location>
</feature>
<evidence type="ECO:0000256" key="3">
    <source>
        <dbReference type="ARBA" id="ARBA00022692"/>
    </source>
</evidence>
<dbReference type="EMBL" id="ML769558">
    <property type="protein sequence ID" value="KAE9394057.1"/>
    <property type="molecule type" value="Genomic_DNA"/>
</dbReference>
<evidence type="ECO:0000313" key="8">
    <source>
        <dbReference type="EMBL" id="KAE9394057.1"/>
    </source>
</evidence>
<comment type="similarity">
    <text evidence="2">Belongs to the SPCS1 family.</text>
</comment>
<evidence type="ECO:0000256" key="1">
    <source>
        <dbReference type="ARBA" id="ARBA00004477"/>
    </source>
</evidence>
<keyword evidence="3 7" id="KW-0812">Transmembrane</keyword>
<dbReference type="OrthoDB" id="263893at2759"/>
<dbReference type="GO" id="GO:0005787">
    <property type="term" value="C:signal peptidase complex"/>
    <property type="evidence" value="ECO:0007669"/>
    <property type="project" value="InterPro"/>
</dbReference>
<keyword evidence="4" id="KW-0256">Endoplasmic reticulum</keyword>
<keyword evidence="6 7" id="KW-0472">Membrane</keyword>
<accession>A0A6A4HA12</accession>
<keyword evidence="9" id="KW-1185">Reference proteome</keyword>
<comment type="subcellular location">
    <subcellularLocation>
        <location evidence="1">Endoplasmic reticulum membrane</location>
        <topology evidence="1">Multi-pass membrane protein</topology>
    </subcellularLocation>
</comment>
<name>A0A6A4HA12_9AGAR</name>
<keyword evidence="5 7" id="KW-1133">Transmembrane helix</keyword>
<evidence type="ECO:0000256" key="5">
    <source>
        <dbReference type="ARBA" id="ARBA00022989"/>
    </source>
</evidence>
<proteinExistence type="inferred from homology"/>